<gene>
    <name evidence="7" type="ORF">AKJ62_01715</name>
</gene>
<name>A0A133U7F5_9EURY</name>
<dbReference type="InterPro" id="IPR023654">
    <property type="entry name" value="Ribosomal_eL32_arc"/>
</dbReference>
<evidence type="ECO:0000313" key="8">
    <source>
        <dbReference type="Proteomes" id="UP000070589"/>
    </source>
</evidence>
<dbReference type="InterPro" id="IPR036351">
    <property type="entry name" value="Ribosomal_eL32_sf"/>
</dbReference>
<feature type="region of interest" description="Disordered" evidence="6">
    <location>
        <begin position="1"/>
        <end position="40"/>
    </location>
</feature>
<feature type="compositionally biased region" description="Basic and acidic residues" evidence="6">
    <location>
        <begin position="16"/>
        <end position="31"/>
    </location>
</feature>
<dbReference type="PANTHER" id="PTHR23413:SF1">
    <property type="entry name" value="RIBOSOMAL PROTEIN L32"/>
    <property type="match status" value="1"/>
</dbReference>
<reference evidence="7 8" key="1">
    <citation type="journal article" date="2016" name="Sci. Rep.">
        <title>Metabolic traits of an uncultured archaeal lineage -MSBL1- from brine pools of the Red Sea.</title>
        <authorList>
            <person name="Mwirichia R."/>
            <person name="Alam I."/>
            <person name="Rashid M."/>
            <person name="Vinu M."/>
            <person name="Ba-Alawi W."/>
            <person name="Anthony Kamau A."/>
            <person name="Kamanda Ngugi D."/>
            <person name="Goker M."/>
            <person name="Klenk H.P."/>
            <person name="Bajic V."/>
            <person name="Stingl U."/>
        </authorList>
    </citation>
    <scope>NUCLEOTIDE SEQUENCE [LARGE SCALE GENOMIC DNA]</scope>
    <source>
        <strain evidence="7">SCGC-AAA259D14</strain>
    </source>
</reference>
<evidence type="ECO:0000256" key="5">
    <source>
        <dbReference type="ARBA" id="ARBA00035377"/>
    </source>
</evidence>
<dbReference type="GO" id="GO:0003735">
    <property type="term" value="F:structural constituent of ribosome"/>
    <property type="evidence" value="ECO:0007669"/>
    <property type="project" value="InterPro"/>
</dbReference>
<dbReference type="GO" id="GO:0022625">
    <property type="term" value="C:cytosolic large ribosomal subunit"/>
    <property type="evidence" value="ECO:0007669"/>
    <property type="project" value="TreeGrafter"/>
</dbReference>
<evidence type="ECO:0000313" key="7">
    <source>
        <dbReference type="EMBL" id="KXA90109.1"/>
    </source>
</evidence>
<accession>A0A133U7F5</accession>
<dbReference type="PANTHER" id="PTHR23413">
    <property type="entry name" value="60S RIBOSOMAL PROTEIN L32 AND DNA-DIRECTED RNA POLYMERASE II, SUBUNIT N"/>
    <property type="match status" value="1"/>
</dbReference>
<dbReference type="Proteomes" id="UP000070589">
    <property type="component" value="Unassembled WGS sequence"/>
</dbReference>
<keyword evidence="8" id="KW-1185">Reference proteome</keyword>
<protein>
    <recommendedName>
        <fullName evidence="4">Large ribosomal subunit protein eL32</fullName>
    </recommendedName>
    <alternativeName>
        <fullName evidence="5">50S ribosomal protein L32e</fullName>
    </alternativeName>
</protein>
<dbReference type="SMART" id="SM01393">
    <property type="entry name" value="Ribosomal_L32e"/>
    <property type="match status" value="1"/>
</dbReference>
<comment type="caution">
    <text evidence="7">The sequence shown here is derived from an EMBL/GenBank/DDBJ whole genome shotgun (WGS) entry which is preliminary data.</text>
</comment>
<dbReference type="AlphaFoldDB" id="A0A133U7F5"/>
<organism evidence="7 8">
    <name type="scientific">candidate division MSBL1 archaeon SCGC-AAA259D14</name>
    <dbReference type="NCBI Taxonomy" id="1698261"/>
    <lineage>
        <taxon>Archaea</taxon>
        <taxon>Methanobacteriati</taxon>
        <taxon>Methanobacteriota</taxon>
        <taxon>candidate division MSBL1</taxon>
    </lineage>
</organism>
<dbReference type="Pfam" id="PF01655">
    <property type="entry name" value="Ribosomal_L32e"/>
    <property type="match status" value="1"/>
</dbReference>
<sequence length="124" mass="14197">MGKKDFKRQGSSNYKRVKDSWRKPKGGDSKIRKEKKGKPKLVKVGYRKPESERGLHPSGYREVLVDNPQEVEEVDPEKQAIRIASAVGKRKRIKIIEKAKENGIKVLNIRRERRESGNTETDGG</sequence>
<keyword evidence="2 7" id="KW-0689">Ribosomal protein</keyword>
<keyword evidence="3" id="KW-0687">Ribonucleoprotein</keyword>
<evidence type="ECO:0000256" key="6">
    <source>
        <dbReference type="SAM" id="MobiDB-lite"/>
    </source>
</evidence>
<comment type="similarity">
    <text evidence="1">Belongs to the eukaryotic ribosomal protein eL32 family.</text>
</comment>
<dbReference type="GO" id="GO:0006412">
    <property type="term" value="P:translation"/>
    <property type="evidence" value="ECO:0007669"/>
    <property type="project" value="InterPro"/>
</dbReference>
<evidence type="ECO:0000256" key="1">
    <source>
        <dbReference type="ARBA" id="ARBA00008431"/>
    </source>
</evidence>
<evidence type="ECO:0000256" key="3">
    <source>
        <dbReference type="ARBA" id="ARBA00023274"/>
    </source>
</evidence>
<evidence type="ECO:0000256" key="4">
    <source>
        <dbReference type="ARBA" id="ARBA00035229"/>
    </source>
</evidence>
<dbReference type="SUPFAM" id="SSF52042">
    <property type="entry name" value="Ribosomal protein L32e"/>
    <property type="match status" value="1"/>
</dbReference>
<dbReference type="InterPro" id="IPR001515">
    <property type="entry name" value="Ribosomal_eL32"/>
</dbReference>
<dbReference type="CDD" id="cd00513">
    <property type="entry name" value="Ribosomal_L32_L32e"/>
    <property type="match status" value="1"/>
</dbReference>
<evidence type="ECO:0000256" key="2">
    <source>
        <dbReference type="ARBA" id="ARBA00022980"/>
    </source>
</evidence>
<dbReference type="EMBL" id="LHXL01000013">
    <property type="protein sequence ID" value="KXA90109.1"/>
    <property type="molecule type" value="Genomic_DNA"/>
</dbReference>
<proteinExistence type="inferred from homology"/>
<dbReference type="NCBIfam" id="NF006332">
    <property type="entry name" value="PRK08562.1"/>
    <property type="match status" value="1"/>
</dbReference>